<evidence type="ECO:0000256" key="1">
    <source>
        <dbReference type="ARBA" id="ARBA00001971"/>
    </source>
</evidence>
<evidence type="ECO:0000256" key="7">
    <source>
        <dbReference type="ARBA" id="ARBA00022723"/>
    </source>
</evidence>
<dbReference type="InterPro" id="IPR018028">
    <property type="entry name" value="Catalase"/>
</dbReference>
<dbReference type="PROSITE" id="PS51402">
    <property type="entry name" value="CATALASE_3"/>
    <property type="match status" value="1"/>
</dbReference>
<evidence type="ECO:0000256" key="9">
    <source>
        <dbReference type="ARBA" id="ARBA00023004"/>
    </source>
</evidence>
<feature type="region of interest" description="Disordered" evidence="13">
    <location>
        <begin position="1"/>
        <end position="23"/>
    </location>
</feature>
<dbReference type="Gene3D" id="2.40.180.10">
    <property type="entry name" value="Catalase core domain"/>
    <property type="match status" value="1"/>
</dbReference>
<comment type="caution">
    <text evidence="15">The sequence shown here is derived from an EMBL/GenBank/DDBJ whole genome shotgun (WGS) entry which is preliminary data.</text>
</comment>
<evidence type="ECO:0000259" key="14">
    <source>
        <dbReference type="SMART" id="SM01060"/>
    </source>
</evidence>
<dbReference type="InterPro" id="IPR010582">
    <property type="entry name" value="Catalase_immune_responsive"/>
</dbReference>
<comment type="similarity">
    <text evidence="3 12">Belongs to the catalase family.</text>
</comment>
<dbReference type="RefSeq" id="WP_258829372.1">
    <property type="nucleotide sequence ID" value="NZ_JANUHA010000014.1"/>
</dbReference>
<organism evidence="15 16">
    <name type="scientific">Massilia agri</name>
    <dbReference type="NCBI Taxonomy" id="1886785"/>
    <lineage>
        <taxon>Bacteria</taxon>
        <taxon>Pseudomonadati</taxon>
        <taxon>Pseudomonadota</taxon>
        <taxon>Betaproteobacteria</taxon>
        <taxon>Burkholderiales</taxon>
        <taxon>Oxalobacteraceae</taxon>
        <taxon>Telluria group</taxon>
        <taxon>Massilia</taxon>
    </lineage>
</organism>
<dbReference type="PIRSF" id="PIRSF038928">
    <property type="entry name" value="Catalase_clade1-3"/>
    <property type="match status" value="1"/>
</dbReference>
<dbReference type="InterPro" id="IPR024711">
    <property type="entry name" value="Catalase_clade1/3"/>
</dbReference>
<dbReference type="PROSITE" id="PS00438">
    <property type="entry name" value="CATALASE_2"/>
    <property type="match status" value="1"/>
</dbReference>
<keyword evidence="8 12" id="KW-0560">Oxidoreductase</keyword>
<dbReference type="InterPro" id="IPR011614">
    <property type="entry name" value="Catalase_core"/>
</dbReference>
<dbReference type="InterPro" id="IPR002226">
    <property type="entry name" value="Catalase_haem_BS"/>
</dbReference>
<feature type="compositionally biased region" description="Polar residues" evidence="13">
    <location>
        <begin position="1"/>
        <end position="22"/>
    </location>
</feature>
<evidence type="ECO:0000256" key="8">
    <source>
        <dbReference type="ARBA" id="ARBA00023002"/>
    </source>
</evidence>
<dbReference type="CDD" id="cd08156">
    <property type="entry name" value="catalase_clade_3"/>
    <property type="match status" value="1"/>
</dbReference>
<dbReference type="SMART" id="SM01060">
    <property type="entry name" value="Catalase"/>
    <property type="match status" value="1"/>
</dbReference>
<evidence type="ECO:0000256" key="11">
    <source>
        <dbReference type="ARBA" id="ARBA00049254"/>
    </source>
</evidence>
<dbReference type="Proteomes" id="UP001206572">
    <property type="component" value="Unassembled WGS sequence"/>
</dbReference>
<evidence type="ECO:0000256" key="4">
    <source>
        <dbReference type="ARBA" id="ARBA00012314"/>
    </source>
</evidence>
<dbReference type="Pfam" id="PF06628">
    <property type="entry name" value="Catalase-rel"/>
    <property type="match status" value="1"/>
</dbReference>
<evidence type="ECO:0000256" key="3">
    <source>
        <dbReference type="ARBA" id="ARBA00005329"/>
    </source>
</evidence>
<dbReference type="SUPFAM" id="SSF56634">
    <property type="entry name" value="Heme-dependent catalase-like"/>
    <property type="match status" value="1"/>
</dbReference>
<keyword evidence="5 12" id="KW-0575">Peroxidase</keyword>
<evidence type="ECO:0000256" key="2">
    <source>
        <dbReference type="ARBA" id="ARBA00002974"/>
    </source>
</evidence>
<comment type="catalytic activity">
    <reaction evidence="11 12">
        <text>2 H2O2 = O2 + 2 H2O</text>
        <dbReference type="Rhea" id="RHEA:20309"/>
        <dbReference type="ChEBI" id="CHEBI:15377"/>
        <dbReference type="ChEBI" id="CHEBI:15379"/>
        <dbReference type="ChEBI" id="CHEBI:16240"/>
        <dbReference type="EC" id="1.11.1.6"/>
    </reaction>
</comment>
<feature type="domain" description="Catalase core" evidence="14">
    <location>
        <begin position="7"/>
        <end position="395"/>
    </location>
</feature>
<dbReference type="InterPro" id="IPR040333">
    <property type="entry name" value="Catalase_3"/>
</dbReference>
<dbReference type="InterPro" id="IPR020835">
    <property type="entry name" value="Catalase_sf"/>
</dbReference>
<accession>A0ABT2AQ28</accession>
<comment type="function">
    <text evidence="2">Decomposes hydrogen peroxide into water and oxygen; serves to protect cells from the toxic effects of hydrogen peroxide.</text>
</comment>
<evidence type="ECO:0000256" key="6">
    <source>
        <dbReference type="ARBA" id="ARBA00022617"/>
    </source>
</evidence>
<comment type="cofactor">
    <cofactor evidence="1">
        <name>heme</name>
        <dbReference type="ChEBI" id="CHEBI:30413"/>
    </cofactor>
</comment>
<dbReference type="PANTHER" id="PTHR11465:SF9">
    <property type="entry name" value="CATALASE"/>
    <property type="match status" value="1"/>
</dbReference>
<keyword evidence="9 12" id="KW-0408">Iron</keyword>
<evidence type="ECO:0000256" key="5">
    <source>
        <dbReference type="ARBA" id="ARBA00022559"/>
    </source>
</evidence>
<evidence type="ECO:0000313" key="16">
    <source>
        <dbReference type="Proteomes" id="UP001206572"/>
    </source>
</evidence>
<dbReference type="EMBL" id="JANUHA010000014">
    <property type="protein sequence ID" value="MCS0598360.1"/>
    <property type="molecule type" value="Genomic_DNA"/>
</dbReference>
<evidence type="ECO:0000256" key="12">
    <source>
        <dbReference type="RuleBase" id="RU000498"/>
    </source>
</evidence>
<protein>
    <recommendedName>
        <fullName evidence="4 12">Catalase</fullName>
        <ecNumber evidence="4 12">1.11.1.6</ecNumber>
    </recommendedName>
</protein>
<keyword evidence="16" id="KW-1185">Reference proteome</keyword>
<dbReference type="PRINTS" id="PR00067">
    <property type="entry name" value="CATALASE"/>
</dbReference>
<dbReference type="PANTHER" id="PTHR11465">
    <property type="entry name" value="CATALASE"/>
    <property type="match status" value="1"/>
</dbReference>
<evidence type="ECO:0000313" key="15">
    <source>
        <dbReference type="EMBL" id="MCS0598360.1"/>
    </source>
</evidence>
<reference evidence="15 16" key="1">
    <citation type="submission" date="2022-08" db="EMBL/GenBank/DDBJ databases">
        <title>Reclassification of Massilia species as members of the genera Telluria, Duganella, Pseudoduganella, Mokoshia gen. nov. and Zemynaea gen. nov. using orthogonal and non-orthogonal genome-based approaches.</title>
        <authorList>
            <person name="Bowman J.P."/>
        </authorList>
    </citation>
    <scope>NUCLEOTIDE SEQUENCE [LARGE SCALE GENOMIC DNA]</scope>
    <source>
        <strain evidence="15 16">JCM 31661</strain>
    </source>
</reference>
<dbReference type="EC" id="1.11.1.6" evidence="4 12"/>
<keyword evidence="6 12" id="KW-0349">Heme</keyword>
<dbReference type="InterPro" id="IPR024708">
    <property type="entry name" value="Catalase_AS"/>
</dbReference>
<keyword evidence="10 12" id="KW-0376">Hydrogen peroxide</keyword>
<name>A0ABT2AQ28_9BURK</name>
<sequence length="487" mass="54558">MSQPRLTTASGIPVDDNQNSLSAGPRGPLLLQDFHLIEKLQHFNRERIPERVVHAKGSGAYGTFTVTGDLRPFTKAKLFSEIGKQTPVFLRFSTVGGEKGSADTERDPRGFALRFYTEEGNWDLVGNNTPIFFIKDPIKFPDFIHTQKRDPQTNLKSANMMFDFWSNAPESLHQVTILFSSRGTPDGYRHMDGFGSHTYSLINEAGERVYVKWHFKTRQGIKNLSSAEAVRIAGTDPDHAQRDLFEAIARKDFPQWDVKVQIATSEQLADWERRTGWNPFDLTKVWPHGDFPMLQVGVLELNRNPDNYHAEVEQAAFSPANVPPGMGYSPDKMLQGRLFAYHDAQLYRVGTNHQHLPVNAPRCPFHNQQRDGAMAIANGGAAKNYATVDSVGRGALGMGHGEPELPITGDAGRYDFRGMEDDYTQAGNLFRLMTQQERQDLCDNLAGPLSTVDEDILQRQLRHFDKADPGYGRGVRASLKALGRNAD</sequence>
<evidence type="ECO:0000256" key="13">
    <source>
        <dbReference type="SAM" id="MobiDB-lite"/>
    </source>
</evidence>
<evidence type="ECO:0000256" key="10">
    <source>
        <dbReference type="ARBA" id="ARBA00023324"/>
    </source>
</evidence>
<keyword evidence="7 12" id="KW-0479">Metal-binding</keyword>
<dbReference type="Pfam" id="PF00199">
    <property type="entry name" value="Catalase"/>
    <property type="match status" value="1"/>
</dbReference>
<gene>
    <name evidence="15" type="ORF">NX780_18615</name>
</gene>
<dbReference type="PROSITE" id="PS00437">
    <property type="entry name" value="CATALASE_1"/>
    <property type="match status" value="1"/>
</dbReference>
<proteinExistence type="inferred from homology"/>